<reference evidence="2 3" key="1">
    <citation type="journal article" date="2018" name="Sci. Data">
        <title>The draft genome sequence of cork oak.</title>
        <authorList>
            <person name="Ramos A.M."/>
            <person name="Usie A."/>
            <person name="Barbosa P."/>
            <person name="Barros P.M."/>
            <person name="Capote T."/>
            <person name="Chaves I."/>
            <person name="Simoes F."/>
            <person name="Abreu I."/>
            <person name="Carrasquinho I."/>
            <person name="Faro C."/>
            <person name="Guimaraes J.B."/>
            <person name="Mendonca D."/>
            <person name="Nobrega F."/>
            <person name="Rodrigues L."/>
            <person name="Saibo N.J.M."/>
            <person name="Varela M.C."/>
            <person name="Egas C."/>
            <person name="Matos J."/>
            <person name="Miguel C.M."/>
            <person name="Oliveira M.M."/>
            <person name="Ricardo C.P."/>
            <person name="Goncalves S."/>
        </authorList>
    </citation>
    <scope>NUCLEOTIDE SEQUENCE [LARGE SCALE GENOMIC DNA]</scope>
    <source>
        <strain evidence="3">cv. HL8</strain>
    </source>
</reference>
<evidence type="ECO:0000313" key="2">
    <source>
        <dbReference type="EMBL" id="KAK7849678.1"/>
    </source>
</evidence>
<gene>
    <name evidence="2" type="ORF">CFP56_002492</name>
</gene>
<comment type="caution">
    <text evidence="2">The sequence shown here is derived from an EMBL/GenBank/DDBJ whole genome shotgun (WGS) entry which is preliminary data.</text>
</comment>
<organism evidence="2 3">
    <name type="scientific">Quercus suber</name>
    <name type="common">Cork oak</name>
    <dbReference type="NCBI Taxonomy" id="58331"/>
    <lineage>
        <taxon>Eukaryota</taxon>
        <taxon>Viridiplantae</taxon>
        <taxon>Streptophyta</taxon>
        <taxon>Embryophyta</taxon>
        <taxon>Tracheophyta</taxon>
        <taxon>Spermatophyta</taxon>
        <taxon>Magnoliopsida</taxon>
        <taxon>eudicotyledons</taxon>
        <taxon>Gunneridae</taxon>
        <taxon>Pentapetalae</taxon>
        <taxon>rosids</taxon>
        <taxon>fabids</taxon>
        <taxon>Fagales</taxon>
        <taxon>Fagaceae</taxon>
        <taxon>Quercus</taxon>
    </lineage>
</organism>
<dbReference type="AlphaFoldDB" id="A0AAW0LD91"/>
<accession>A0AAW0LD91</accession>
<keyword evidence="1" id="KW-0472">Membrane</keyword>
<sequence>MHIYVCHSSVVSALIVAWMWMVFQIFPESLRTILNQREIQAMVIISLSFQSILMVMGYRRRYTSNYKLNLVLSVAYLSADWFATSIQSSS</sequence>
<keyword evidence="3" id="KW-1185">Reference proteome</keyword>
<protein>
    <submittedName>
        <fullName evidence="2">Uncharacterized protein</fullName>
    </submittedName>
</protein>
<evidence type="ECO:0000313" key="3">
    <source>
        <dbReference type="Proteomes" id="UP000237347"/>
    </source>
</evidence>
<dbReference type="EMBL" id="PKMF04000110">
    <property type="protein sequence ID" value="KAK7849678.1"/>
    <property type="molecule type" value="Genomic_DNA"/>
</dbReference>
<dbReference type="Proteomes" id="UP000237347">
    <property type="component" value="Unassembled WGS sequence"/>
</dbReference>
<name>A0AAW0LD91_QUESU</name>
<keyword evidence="1" id="KW-1133">Transmembrane helix</keyword>
<feature type="transmembrane region" description="Helical" evidence="1">
    <location>
        <begin position="39"/>
        <end position="58"/>
    </location>
</feature>
<evidence type="ECO:0000256" key="1">
    <source>
        <dbReference type="SAM" id="Phobius"/>
    </source>
</evidence>
<proteinExistence type="predicted"/>
<feature type="transmembrane region" description="Helical" evidence="1">
    <location>
        <begin position="7"/>
        <end position="27"/>
    </location>
</feature>
<keyword evidence="1" id="KW-0812">Transmembrane</keyword>